<evidence type="ECO:0000256" key="1">
    <source>
        <dbReference type="ARBA" id="ARBA00010333"/>
    </source>
</evidence>
<evidence type="ECO:0000259" key="4">
    <source>
        <dbReference type="SMART" id="SM00062"/>
    </source>
</evidence>
<evidence type="ECO:0000313" key="6">
    <source>
        <dbReference type="Proteomes" id="UP001500051"/>
    </source>
</evidence>
<dbReference type="SUPFAM" id="SSF53850">
    <property type="entry name" value="Periplasmic binding protein-like II"/>
    <property type="match status" value="1"/>
</dbReference>
<comment type="caution">
    <text evidence="5">The sequence shown here is derived from an EMBL/GenBank/DDBJ whole genome shotgun (WGS) entry which is preliminary data.</text>
</comment>
<dbReference type="PANTHER" id="PTHR30085:SF6">
    <property type="entry name" value="ABC TRANSPORTER GLUTAMINE-BINDING PROTEIN GLNH"/>
    <property type="match status" value="1"/>
</dbReference>
<dbReference type="RefSeq" id="WP_344813680.1">
    <property type="nucleotide sequence ID" value="NZ_BAAAYX010000014.1"/>
</dbReference>
<dbReference type="Pfam" id="PF00497">
    <property type="entry name" value="SBP_bac_3"/>
    <property type="match status" value="1"/>
</dbReference>
<dbReference type="Proteomes" id="UP001500051">
    <property type="component" value="Unassembled WGS sequence"/>
</dbReference>
<keyword evidence="6" id="KW-1185">Reference proteome</keyword>
<accession>A0ABP7E2Q1</accession>
<keyword evidence="3" id="KW-0732">Signal</keyword>
<feature type="domain" description="Solute-binding protein family 3/N-terminal" evidence="4">
    <location>
        <begin position="77"/>
        <end position="301"/>
    </location>
</feature>
<evidence type="ECO:0000313" key="5">
    <source>
        <dbReference type="EMBL" id="GAA3712577.1"/>
    </source>
</evidence>
<dbReference type="PROSITE" id="PS51318">
    <property type="entry name" value="TAT"/>
    <property type="match status" value="1"/>
</dbReference>
<protein>
    <submittedName>
        <fullName evidence="5">Glutamate ABC transporter substrate-binding protein</fullName>
    </submittedName>
</protein>
<dbReference type="EMBL" id="BAAAYX010000014">
    <property type="protein sequence ID" value="GAA3712577.1"/>
    <property type="molecule type" value="Genomic_DNA"/>
</dbReference>
<dbReference type="CDD" id="cd13690">
    <property type="entry name" value="PBP2_GluB"/>
    <property type="match status" value="1"/>
</dbReference>
<dbReference type="InterPro" id="IPR001638">
    <property type="entry name" value="Solute-binding_3/MltF_N"/>
</dbReference>
<evidence type="ECO:0000256" key="3">
    <source>
        <dbReference type="ARBA" id="ARBA00022729"/>
    </source>
</evidence>
<dbReference type="InterPro" id="IPR051455">
    <property type="entry name" value="Bact_solute-bind_prot3"/>
</dbReference>
<comment type="similarity">
    <text evidence="1">Belongs to the bacterial solute-binding protein 3 family.</text>
</comment>
<dbReference type="InterPro" id="IPR006311">
    <property type="entry name" value="TAT_signal"/>
</dbReference>
<dbReference type="Gene3D" id="3.40.190.10">
    <property type="entry name" value="Periplasmic binding protein-like II"/>
    <property type="match status" value="2"/>
</dbReference>
<evidence type="ECO:0000256" key="2">
    <source>
        <dbReference type="ARBA" id="ARBA00022448"/>
    </source>
</evidence>
<sequence length="318" mass="33087">MAEPLTRRSLLHRVGGVAALAVGGPALLAACGNDTSALSGNQTNVSDYDQIIADGPVADDATIKASPWAVTIEEAGSLRMGGSDAGPLFSMKDPATGKLTGFDAGLAQLLSHYITGKPDGPIALTISTVDTRETLVQNKTVDVVVATYSITPERAKKVAFAGPYYRSGDAVMIKTETTGINGVTDLDGKKVATQQGSTAADRIKQVAPGAAVSLFPDDAQCLAALKTDRVDAYVLDQGILISNASTDDTLKVVGEPFSDDYYGIGVTRDDSTAKQFVDQFLSTIFENGAWLKMWQATIGTVVTGEQPTPPEIGSAPGS</sequence>
<organism evidence="5 6">
    <name type="scientific">Microlunatus aurantiacus</name>
    <dbReference type="NCBI Taxonomy" id="446786"/>
    <lineage>
        <taxon>Bacteria</taxon>
        <taxon>Bacillati</taxon>
        <taxon>Actinomycetota</taxon>
        <taxon>Actinomycetes</taxon>
        <taxon>Propionibacteriales</taxon>
        <taxon>Propionibacteriaceae</taxon>
        <taxon>Microlunatus</taxon>
    </lineage>
</organism>
<dbReference type="SMART" id="SM00062">
    <property type="entry name" value="PBPb"/>
    <property type="match status" value="1"/>
</dbReference>
<reference evidence="6" key="1">
    <citation type="journal article" date="2019" name="Int. J. Syst. Evol. Microbiol.">
        <title>The Global Catalogue of Microorganisms (GCM) 10K type strain sequencing project: providing services to taxonomists for standard genome sequencing and annotation.</title>
        <authorList>
            <consortium name="The Broad Institute Genomics Platform"/>
            <consortium name="The Broad Institute Genome Sequencing Center for Infectious Disease"/>
            <person name="Wu L."/>
            <person name="Ma J."/>
        </authorList>
    </citation>
    <scope>NUCLEOTIDE SEQUENCE [LARGE SCALE GENOMIC DNA]</scope>
    <source>
        <strain evidence="6">JCM 16548</strain>
    </source>
</reference>
<name>A0ABP7E2Q1_9ACTN</name>
<gene>
    <name evidence="5" type="ORF">GCM10022204_34370</name>
</gene>
<dbReference type="PROSITE" id="PS51257">
    <property type="entry name" value="PROKAR_LIPOPROTEIN"/>
    <property type="match status" value="1"/>
</dbReference>
<proteinExistence type="inferred from homology"/>
<dbReference type="PANTHER" id="PTHR30085">
    <property type="entry name" value="AMINO ACID ABC TRANSPORTER PERMEASE"/>
    <property type="match status" value="1"/>
</dbReference>
<keyword evidence="2" id="KW-0813">Transport</keyword>